<dbReference type="AlphaFoldDB" id="A0A8H7PLP3"/>
<accession>A0A8H7PLP3</accession>
<feature type="domain" description="BZIP" evidence="8">
    <location>
        <begin position="247"/>
        <end position="310"/>
    </location>
</feature>
<sequence length="348" mass="38658">MVRRSARKNTSTDTVTKPTEHNASTLDESVKSPELPVTTKLDQEPNPFEQSFSGASSSSNPQTVADEAKTATKLVLPPAASIASPNVLSKGIFPKDMAEQFAWDSLRSGPLSPSMLQRPADSTFAVDGEQLGTNNRNGSISNVPGAFSFQGMTPNTLYGSQQPAAAQYQDMNSNLFTSNTMPGQDMYMMQRQMNMGMDQNNYGQSPPQKRARRKTLDDTTEDSTSQTSEQSHSNKSRRKGSKDTDDDERRKNFLERNRQAALKCRQRKKQWLNNLQAKVEYLTNDNEQLQLQANALREEIINLKTLLIAHKDCAVAQQNGMVGMLQQRPPNAMSMAPTVPMNATPMRY</sequence>
<dbReference type="GO" id="GO:0003677">
    <property type="term" value="F:DNA binding"/>
    <property type="evidence" value="ECO:0007669"/>
    <property type="project" value="UniProtKB-KW"/>
</dbReference>
<dbReference type="GO" id="GO:0003700">
    <property type="term" value="F:DNA-binding transcription factor activity"/>
    <property type="evidence" value="ECO:0007669"/>
    <property type="project" value="InterPro"/>
</dbReference>
<name>A0A8H7PLP3_9FUNG</name>
<dbReference type="Proteomes" id="UP000612746">
    <property type="component" value="Unassembled WGS sequence"/>
</dbReference>
<feature type="compositionally biased region" description="Polar residues" evidence="7">
    <location>
        <begin position="8"/>
        <end position="27"/>
    </location>
</feature>
<dbReference type="OrthoDB" id="295274at2759"/>
<dbReference type="InterPro" id="IPR051027">
    <property type="entry name" value="bZIP_transcription_factors"/>
</dbReference>
<gene>
    <name evidence="9" type="ORF">INT44_000237</name>
</gene>
<keyword evidence="3" id="KW-0238">DNA-binding</keyword>
<feature type="coiled-coil region" evidence="6">
    <location>
        <begin position="272"/>
        <end position="306"/>
    </location>
</feature>
<feature type="region of interest" description="Disordered" evidence="7">
    <location>
        <begin position="1"/>
        <end position="66"/>
    </location>
</feature>
<organism evidence="9 10">
    <name type="scientific">Umbelopsis vinacea</name>
    <dbReference type="NCBI Taxonomy" id="44442"/>
    <lineage>
        <taxon>Eukaryota</taxon>
        <taxon>Fungi</taxon>
        <taxon>Fungi incertae sedis</taxon>
        <taxon>Mucoromycota</taxon>
        <taxon>Mucoromycotina</taxon>
        <taxon>Umbelopsidomycetes</taxon>
        <taxon>Umbelopsidales</taxon>
        <taxon>Umbelopsidaceae</taxon>
        <taxon>Umbelopsis</taxon>
    </lineage>
</organism>
<comment type="caution">
    <text evidence="9">The sequence shown here is derived from an EMBL/GenBank/DDBJ whole genome shotgun (WGS) entry which is preliminary data.</text>
</comment>
<dbReference type="PRINTS" id="PR00043">
    <property type="entry name" value="LEUZIPPRJUN"/>
</dbReference>
<dbReference type="PANTHER" id="PTHR19304">
    <property type="entry name" value="CYCLIC-AMP RESPONSE ELEMENT BINDING PROTEIN"/>
    <property type="match status" value="1"/>
</dbReference>
<feature type="compositionally biased region" description="Low complexity" evidence="7">
    <location>
        <begin position="222"/>
        <end position="231"/>
    </location>
</feature>
<dbReference type="InterPro" id="IPR021755">
    <property type="entry name" value="TF_Aft1_HRA"/>
</dbReference>
<dbReference type="Pfam" id="PF00170">
    <property type="entry name" value="bZIP_1"/>
    <property type="match status" value="1"/>
</dbReference>
<dbReference type="InterPro" id="IPR004827">
    <property type="entry name" value="bZIP"/>
</dbReference>
<evidence type="ECO:0000256" key="7">
    <source>
        <dbReference type="SAM" id="MobiDB-lite"/>
    </source>
</evidence>
<dbReference type="Pfam" id="PF11785">
    <property type="entry name" value="Aft1_OSA"/>
    <property type="match status" value="1"/>
</dbReference>
<keyword evidence="6" id="KW-0175">Coiled coil</keyword>
<feature type="compositionally biased region" description="Basic and acidic residues" evidence="7">
    <location>
        <begin position="241"/>
        <end position="252"/>
    </location>
</feature>
<proteinExistence type="predicted"/>
<evidence type="ECO:0000256" key="4">
    <source>
        <dbReference type="ARBA" id="ARBA00023163"/>
    </source>
</evidence>
<evidence type="ECO:0000259" key="8">
    <source>
        <dbReference type="PROSITE" id="PS50217"/>
    </source>
</evidence>
<dbReference type="Gene3D" id="1.20.5.170">
    <property type="match status" value="1"/>
</dbReference>
<comment type="subcellular location">
    <subcellularLocation>
        <location evidence="1">Nucleus</location>
    </subcellularLocation>
</comment>
<keyword evidence="2" id="KW-0805">Transcription regulation</keyword>
<keyword evidence="10" id="KW-1185">Reference proteome</keyword>
<dbReference type="InterPro" id="IPR020956">
    <property type="entry name" value="TF_Aft1_OSM"/>
</dbReference>
<dbReference type="Pfam" id="PF11786">
    <property type="entry name" value="Aft1_HRA"/>
    <property type="match status" value="1"/>
</dbReference>
<feature type="region of interest" description="Disordered" evidence="7">
    <location>
        <begin position="197"/>
        <end position="252"/>
    </location>
</feature>
<evidence type="ECO:0000313" key="10">
    <source>
        <dbReference type="Proteomes" id="UP000612746"/>
    </source>
</evidence>
<dbReference type="InterPro" id="IPR046347">
    <property type="entry name" value="bZIP_sf"/>
</dbReference>
<evidence type="ECO:0000256" key="2">
    <source>
        <dbReference type="ARBA" id="ARBA00023015"/>
    </source>
</evidence>
<reference evidence="9" key="1">
    <citation type="submission" date="2020-12" db="EMBL/GenBank/DDBJ databases">
        <title>Metabolic potential, ecology and presence of endohyphal bacteria is reflected in genomic diversity of Mucoromycotina.</title>
        <authorList>
            <person name="Muszewska A."/>
            <person name="Okrasinska A."/>
            <person name="Steczkiewicz K."/>
            <person name="Drgas O."/>
            <person name="Orlowska M."/>
            <person name="Perlinska-Lenart U."/>
            <person name="Aleksandrzak-Piekarczyk T."/>
            <person name="Szatraj K."/>
            <person name="Zielenkiewicz U."/>
            <person name="Pilsyk S."/>
            <person name="Malc E."/>
            <person name="Mieczkowski P."/>
            <person name="Kruszewska J.S."/>
            <person name="Biernat P."/>
            <person name="Pawlowska J."/>
        </authorList>
    </citation>
    <scope>NUCLEOTIDE SEQUENCE</scope>
    <source>
        <strain evidence="9">WA0000051536</strain>
    </source>
</reference>
<keyword evidence="5" id="KW-0539">Nucleus</keyword>
<evidence type="ECO:0000313" key="9">
    <source>
        <dbReference type="EMBL" id="KAG2175759.1"/>
    </source>
</evidence>
<evidence type="ECO:0000256" key="3">
    <source>
        <dbReference type="ARBA" id="ARBA00023125"/>
    </source>
</evidence>
<evidence type="ECO:0000256" key="6">
    <source>
        <dbReference type="SAM" id="Coils"/>
    </source>
</evidence>
<dbReference type="GO" id="GO:0005634">
    <property type="term" value="C:nucleus"/>
    <property type="evidence" value="ECO:0007669"/>
    <property type="project" value="UniProtKB-SubCell"/>
</dbReference>
<dbReference type="InterPro" id="IPR002112">
    <property type="entry name" value="Leuzip_Jun"/>
</dbReference>
<dbReference type="SMART" id="SM00338">
    <property type="entry name" value="BRLZ"/>
    <property type="match status" value="1"/>
</dbReference>
<dbReference type="PROSITE" id="PS50217">
    <property type="entry name" value="BZIP"/>
    <property type="match status" value="1"/>
</dbReference>
<keyword evidence="4" id="KW-0804">Transcription</keyword>
<protein>
    <recommendedName>
        <fullName evidence="8">BZIP domain-containing protein</fullName>
    </recommendedName>
</protein>
<evidence type="ECO:0000256" key="5">
    <source>
        <dbReference type="ARBA" id="ARBA00023242"/>
    </source>
</evidence>
<evidence type="ECO:0000256" key="1">
    <source>
        <dbReference type="ARBA" id="ARBA00004123"/>
    </source>
</evidence>
<dbReference type="CDD" id="cd14687">
    <property type="entry name" value="bZIP_ATF2"/>
    <property type="match status" value="1"/>
</dbReference>
<dbReference type="EMBL" id="JAEPRA010000014">
    <property type="protein sequence ID" value="KAG2175759.1"/>
    <property type="molecule type" value="Genomic_DNA"/>
</dbReference>
<dbReference type="FunFam" id="1.20.5.170:FF:000053">
    <property type="entry name" value="BZIP transcription factor AtfA"/>
    <property type="match status" value="1"/>
</dbReference>
<dbReference type="SUPFAM" id="SSF57959">
    <property type="entry name" value="Leucine zipper domain"/>
    <property type="match status" value="1"/>
</dbReference>